<comment type="caution">
    <text evidence="2">The sequence shown here is derived from an EMBL/GenBank/DDBJ whole genome shotgun (WGS) entry which is preliminary data.</text>
</comment>
<gene>
    <name evidence="2" type="ORF">FSC37_17245</name>
</gene>
<evidence type="ECO:0000256" key="1">
    <source>
        <dbReference type="SAM" id="Phobius"/>
    </source>
</evidence>
<keyword evidence="1" id="KW-0472">Membrane</keyword>
<reference evidence="2 3" key="1">
    <citation type="submission" date="2019-08" db="EMBL/GenBank/DDBJ databases">
        <authorList>
            <person name="Khan S.A."/>
            <person name="Jeon C.O."/>
            <person name="Jeong S.E."/>
        </authorList>
    </citation>
    <scope>NUCLEOTIDE SEQUENCE [LARGE SCALE GENOMIC DNA]</scope>
    <source>
        <strain evidence="3">IMCC1728</strain>
    </source>
</reference>
<organism evidence="2 3">
    <name type="scientific">Piscinibacter aquaticus</name>
    <dbReference type="NCBI Taxonomy" id="392597"/>
    <lineage>
        <taxon>Bacteria</taxon>
        <taxon>Pseudomonadati</taxon>
        <taxon>Pseudomonadota</taxon>
        <taxon>Betaproteobacteria</taxon>
        <taxon>Burkholderiales</taxon>
        <taxon>Sphaerotilaceae</taxon>
        <taxon>Piscinibacter</taxon>
    </lineage>
</organism>
<evidence type="ECO:0000313" key="2">
    <source>
        <dbReference type="EMBL" id="TXC66901.1"/>
    </source>
</evidence>
<dbReference type="AlphaFoldDB" id="A0A5C6U4D6"/>
<keyword evidence="1" id="KW-0812">Transmembrane</keyword>
<keyword evidence="3" id="KW-1185">Reference proteome</keyword>
<protein>
    <recommendedName>
        <fullName evidence="4">DUF4760 domain-containing protein</fullName>
    </recommendedName>
</protein>
<dbReference type="Proteomes" id="UP000321832">
    <property type="component" value="Unassembled WGS sequence"/>
</dbReference>
<evidence type="ECO:0000313" key="3">
    <source>
        <dbReference type="Proteomes" id="UP000321832"/>
    </source>
</evidence>
<accession>A0A5C6U4D6</accession>
<name>A0A5C6U4D6_9BURK</name>
<feature type="transmembrane region" description="Helical" evidence="1">
    <location>
        <begin position="6"/>
        <end position="27"/>
    </location>
</feature>
<sequence length="162" mass="19376">MELKDAFEFASYVVTVVALPFAVWVFLVEQRKERENEEEEAYQHLSDAYNDFLRIVLDNADLQLRTNTALPNPTPEQNERMLVIFDMLMSLFERAYLVAYKDDMSPTEQRRWNSWDDYMREWCRRDDFYNTLPTLLRGEDAAFQNYLRRVAQEERGSPILTP</sequence>
<dbReference type="EMBL" id="VOPW01000001">
    <property type="protein sequence ID" value="TXC66901.1"/>
    <property type="molecule type" value="Genomic_DNA"/>
</dbReference>
<evidence type="ECO:0008006" key="4">
    <source>
        <dbReference type="Google" id="ProtNLM"/>
    </source>
</evidence>
<proteinExistence type="predicted"/>
<keyword evidence="1" id="KW-1133">Transmembrane helix</keyword>